<organism evidence="2 3">
    <name type="scientific">Mycetomoellerius zeteki</name>
    <dbReference type="NCBI Taxonomy" id="64791"/>
    <lineage>
        <taxon>Eukaryota</taxon>
        <taxon>Metazoa</taxon>
        <taxon>Ecdysozoa</taxon>
        <taxon>Arthropoda</taxon>
        <taxon>Hexapoda</taxon>
        <taxon>Insecta</taxon>
        <taxon>Pterygota</taxon>
        <taxon>Neoptera</taxon>
        <taxon>Endopterygota</taxon>
        <taxon>Hymenoptera</taxon>
        <taxon>Apocrita</taxon>
        <taxon>Aculeata</taxon>
        <taxon>Formicoidea</taxon>
        <taxon>Formicidae</taxon>
        <taxon>Myrmicinae</taxon>
        <taxon>Mycetomoellerius</taxon>
    </lineage>
</organism>
<evidence type="ECO:0000256" key="1">
    <source>
        <dbReference type="SAM" id="MobiDB-lite"/>
    </source>
</evidence>
<evidence type="ECO:0000313" key="3">
    <source>
        <dbReference type="Proteomes" id="UP000075809"/>
    </source>
</evidence>
<gene>
    <name evidence="2" type="ORF">ALC60_13962</name>
</gene>
<name>A0A151WGN4_9HYME</name>
<evidence type="ECO:0000313" key="2">
    <source>
        <dbReference type="EMBL" id="KYQ47013.1"/>
    </source>
</evidence>
<proteinExistence type="predicted"/>
<protein>
    <submittedName>
        <fullName evidence="2">Uncharacterized protein</fullName>
    </submittedName>
</protein>
<reference evidence="2 3" key="1">
    <citation type="submission" date="2015-09" db="EMBL/GenBank/DDBJ databases">
        <title>Trachymyrmex zeteki WGS genome.</title>
        <authorList>
            <person name="Nygaard S."/>
            <person name="Hu H."/>
            <person name="Boomsma J."/>
            <person name="Zhang G."/>
        </authorList>
    </citation>
    <scope>NUCLEOTIDE SEQUENCE [LARGE SCALE GENOMIC DNA]</scope>
    <source>
        <strain evidence="2">Tzet28-1</strain>
        <tissue evidence="2">Whole body</tissue>
    </source>
</reference>
<keyword evidence="3" id="KW-1185">Reference proteome</keyword>
<sequence length="303" mass="35017">ATMSFGFPIPRDRKSRMTRREGDSATHGARFRLVSDNDDVKRTRVFDSQIEAIGLVSRFERGETWILKFCTRDRGIDIKYCGEMRVSFCQSRFPLRRGSVRPINGAGSLVHYVQNNIITITTTLLRSVYRAQRVLNSCDVLNESLIPYLHVFHFRVLSLHRLRSSLLPFSLVRETCSSAFEQSFVAVPSANTTNVMGHFLLNLVKSQSMKRCDVPRVLDVYLTTENSRIEQNHRRRTVSTKKLLKRRAEIEWRVARASEVVDRGVLWKRKGTPDRRHYLPKLGSDATISAQRLHKERPEVCHC</sequence>
<accession>A0A151WGN4</accession>
<dbReference type="EMBL" id="KQ983152">
    <property type="protein sequence ID" value="KYQ47013.1"/>
    <property type="molecule type" value="Genomic_DNA"/>
</dbReference>
<feature type="region of interest" description="Disordered" evidence="1">
    <location>
        <begin position="1"/>
        <end position="24"/>
    </location>
</feature>
<feature type="non-terminal residue" evidence="2">
    <location>
        <position position="1"/>
    </location>
</feature>
<dbReference type="AlphaFoldDB" id="A0A151WGN4"/>
<dbReference type="Proteomes" id="UP000075809">
    <property type="component" value="Unassembled WGS sequence"/>
</dbReference>